<dbReference type="SMART" id="SM00726">
    <property type="entry name" value="UIM"/>
    <property type="match status" value="2"/>
</dbReference>
<dbReference type="Proteomes" id="UP000267096">
    <property type="component" value="Unassembled WGS sequence"/>
</dbReference>
<feature type="compositionally biased region" description="Low complexity" evidence="5">
    <location>
        <begin position="168"/>
        <end position="192"/>
    </location>
</feature>
<reference evidence="8 9" key="2">
    <citation type="submission" date="2018-11" db="EMBL/GenBank/DDBJ databases">
        <authorList>
            <consortium name="Pathogen Informatics"/>
        </authorList>
    </citation>
    <scope>NUCLEOTIDE SEQUENCE [LARGE SCALE GENOMIC DNA]</scope>
</reference>
<evidence type="ECO:0000256" key="6">
    <source>
        <dbReference type="SAM" id="Phobius"/>
    </source>
</evidence>
<keyword evidence="2" id="KW-1003">Cell membrane</keyword>
<feature type="domain" description="Ankyrin repeat" evidence="7">
    <location>
        <begin position="6"/>
        <end position="111"/>
    </location>
</feature>
<dbReference type="InterPro" id="IPR055285">
    <property type="entry name" value="ANKRD13_C"/>
</dbReference>
<name>A0A0M3J8S1_ANISI</name>
<comment type="subcellular location">
    <subcellularLocation>
        <location evidence="1">Cell membrane</location>
    </subcellularLocation>
</comment>
<evidence type="ECO:0000259" key="7">
    <source>
        <dbReference type="Pfam" id="PF11904"/>
    </source>
</evidence>
<dbReference type="Pfam" id="PF11904">
    <property type="entry name" value="ANKRD13_C"/>
    <property type="match status" value="1"/>
</dbReference>
<organism evidence="10">
    <name type="scientific">Anisakis simplex</name>
    <name type="common">Herring worm</name>
    <dbReference type="NCBI Taxonomy" id="6269"/>
    <lineage>
        <taxon>Eukaryota</taxon>
        <taxon>Metazoa</taxon>
        <taxon>Ecdysozoa</taxon>
        <taxon>Nematoda</taxon>
        <taxon>Chromadorea</taxon>
        <taxon>Rhabditida</taxon>
        <taxon>Spirurina</taxon>
        <taxon>Ascaridomorpha</taxon>
        <taxon>Ascaridoidea</taxon>
        <taxon>Anisakidae</taxon>
        <taxon>Anisakis</taxon>
        <taxon>Anisakis simplex complex</taxon>
    </lineage>
</organism>
<feature type="region of interest" description="Disordered" evidence="5">
    <location>
        <begin position="164"/>
        <end position="192"/>
    </location>
</feature>
<evidence type="ECO:0000313" key="8">
    <source>
        <dbReference type="EMBL" id="VDK22410.1"/>
    </source>
</evidence>
<protein>
    <submittedName>
        <fullName evidence="10">C2 tensin-type domain-containing protein</fullName>
    </submittedName>
</protein>
<dbReference type="GO" id="GO:0005737">
    <property type="term" value="C:cytoplasm"/>
    <property type="evidence" value="ECO:0007669"/>
    <property type="project" value="TreeGrafter"/>
</dbReference>
<dbReference type="GO" id="GO:0005886">
    <property type="term" value="C:plasma membrane"/>
    <property type="evidence" value="ECO:0007669"/>
    <property type="project" value="UniProtKB-SubCell"/>
</dbReference>
<gene>
    <name evidence="8" type="ORF">ASIM_LOCUS3804</name>
</gene>
<sequence length="297" mass="33076">MVCFQVTRKSNSFKATLWLCDNYPLDLQDQILPIIDLMAVNNTHFARLKNFIQLQLPAGFPVKIEIPLFHVVSARITFSNINKPGPCVSPAEDDPNKVIIDENAFQVCESYRCLNGDEYSLDHNASATSAVANGHLPSARRYVPEDELYLQFALEQSMREGLMASYGNNTSNNTNTSSSSNPTSFSGNASSQQFSGQSSAFIDIDMDPELAFAIAESLRTLQAENAAGATASGAVARNITYPNHAQTLLVSFIRFDVFRFFFVVSFVYDSTLSLNLNKMRTSCMRKFNEKTLIEKKR</sequence>
<keyword evidence="9" id="KW-1185">Reference proteome</keyword>
<evidence type="ECO:0000256" key="5">
    <source>
        <dbReference type="SAM" id="MobiDB-lite"/>
    </source>
</evidence>
<dbReference type="WBParaSite" id="ASIM_0000397901-mRNA-1">
    <property type="protein sequence ID" value="ASIM_0000397901-mRNA-1"/>
    <property type="gene ID" value="ASIM_0000397901"/>
</dbReference>
<keyword evidence="6" id="KW-1133">Transmembrane helix</keyword>
<proteinExistence type="predicted"/>
<evidence type="ECO:0000256" key="1">
    <source>
        <dbReference type="ARBA" id="ARBA00004236"/>
    </source>
</evidence>
<dbReference type="InterPro" id="IPR021832">
    <property type="entry name" value="ANKRD13"/>
</dbReference>
<evidence type="ECO:0000256" key="2">
    <source>
        <dbReference type="ARBA" id="ARBA00022475"/>
    </source>
</evidence>
<evidence type="ECO:0000256" key="4">
    <source>
        <dbReference type="ARBA" id="ARBA00023136"/>
    </source>
</evidence>
<accession>A0A0M3J8S1</accession>
<dbReference type="PANTHER" id="PTHR12447">
    <property type="entry name" value="ANKYRIN REPEAT DOMAIN-CONTAINING PROTEIN 13"/>
    <property type="match status" value="1"/>
</dbReference>
<dbReference type="InterPro" id="IPR003903">
    <property type="entry name" value="UIM_dom"/>
</dbReference>
<dbReference type="EMBL" id="UYRR01006173">
    <property type="protein sequence ID" value="VDK22410.1"/>
    <property type="molecule type" value="Genomic_DNA"/>
</dbReference>
<dbReference type="Gene3D" id="6.10.140.100">
    <property type="match status" value="1"/>
</dbReference>
<dbReference type="AlphaFoldDB" id="A0A0M3J8S1"/>
<keyword evidence="4 6" id="KW-0472">Membrane</keyword>
<evidence type="ECO:0000256" key="3">
    <source>
        <dbReference type="ARBA" id="ARBA00022737"/>
    </source>
</evidence>
<dbReference type="OrthoDB" id="1585644at2759"/>
<keyword evidence="6" id="KW-0812">Transmembrane</keyword>
<keyword evidence="3" id="KW-0677">Repeat</keyword>
<evidence type="ECO:0000313" key="10">
    <source>
        <dbReference type="WBParaSite" id="ASIM_0000397901-mRNA-1"/>
    </source>
</evidence>
<evidence type="ECO:0000313" key="9">
    <source>
        <dbReference type="Proteomes" id="UP000267096"/>
    </source>
</evidence>
<feature type="transmembrane region" description="Helical" evidence="6">
    <location>
        <begin position="257"/>
        <end position="276"/>
    </location>
</feature>
<reference evidence="10" key="1">
    <citation type="submission" date="2017-02" db="UniProtKB">
        <authorList>
            <consortium name="WormBaseParasite"/>
        </authorList>
    </citation>
    <scope>IDENTIFICATION</scope>
</reference>
<dbReference type="PANTHER" id="PTHR12447:SF31">
    <property type="entry name" value="LD31969P"/>
    <property type="match status" value="1"/>
</dbReference>